<dbReference type="InterPro" id="IPR029044">
    <property type="entry name" value="Nucleotide-diphossugar_trans"/>
</dbReference>
<comment type="caution">
    <text evidence="2">The sequence shown here is derived from an EMBL/GenBank/DDBJ whole genome shotgun (WGS) entry which is preliminary data.</text>
</comment>
<name>A0ABX1RS51_9FLAO</name>
<protein>
    <submittedName>
        <fullName evidence="2">Glycosyltransferase</fullName>
    </submittedName>
</protein>
<dbReference type="Proteomes" id="UP000746690">
    <property type="component" value="Unassembled WGS sequence"/>
</dbReference>
<proteinExistence type="predicted"/>
<dbReference type="SUPFAM" id="SSF53448">
    <property type="entry name" value="Nucleotide-diphospho-sugar transferases"/>
    <property type="match status" value="1"/>
</dbReference>
<evidence type="ECO:0000313" key="2">
    <source>
        <dbReference type="EMBL" id="NMH85883.1"/>
    </source>
</evidence>
<organism evidence="2 3">
    <name type="scientific">Flavivirga algicola</name>
    <dbReference type="NCBI Taxonomy" id="2729136"/>
    <lineage>
        <taxon>Bacteria</taxon>
        <taxon>Pseudomonadati</taxon>
        <taxon>Bacteroidota</taxon>
        <taxon>Flavobacteriia</taxon>
        <taxon>Flavobacteriales</taxon>
        <taxon>Flavobacteriaceae</taxon>
        <taxon>Flavivirga</taxon>
    </lineage>
</organism>
<accession>A0ABX1RS51</accession>
<dbReference type="InterPro" id="IPR001173">
    <property type="entry name" value="Glyco_trans_2-like"/>
</dbReference>
<dbReference type="RefSeq" id="WP_169668786.1">
    <property type="nucleotide sequence ID" value="NZ_JABBHF010000001.1"/>
</dbReference>
<dbReference type="Gene3D" id="3.90.550.10">
    <property type="entry name" value="Spore Coat Polysaccharide Biosynthesis Protein SpsA, Chain A"/>
    <property type="match status" value="1"/>
</dbReference>
<reference evidence="2 3" key="1">
    <citation type="submission" date="2020-04" db="EMBL/GenBank/DDBJ databases">
        <title>A Flavivirga sp. nov.</title>
        <authorList>
            <person name="Sun X."/>
        </authorList>
    </citation>
    <scope>NUCLEOTIDE SEQUENCE [LARGE SCALE GENOMIC DNA]</scope>
    <source>
        <strain evidence="2 3">Y03</strain>
    </source>
</reference>
<evidence type="ECO:0000259" key="1">
    <source>
        <dbReference type="Pfam" id="PF00535"/>
    </source>
</evidence>
<keyword evidence="3" id="KW-1185">Reference proteome</keyword>
<feature type="domain" description="Glycosyltransferase 2-like" evidence="1">
    <location>
        <begin position="13"/>
        <end position="182"/>
    </location>
</feature>
<dbReference type="PANTHER" id="PTHR10859">
    <property type="entry name" value="GLYCOSYL TRANSFERASE"/>
    <property type="match status" value="1"/>
</dbReference>
<gene>
    <name evidence="2" type="ORF">HHX25_00045</name>
</gene>
<sequence>MGKLRFNNFSLVLVIPCYNESDRLQPKLFYSFLQKHKNIAILFSNDGSSDNTLNVLQEIRGKAPDRVFIDNIETNKGKAAAVRSGFLYAEKHLNFDKIAYLDADLSTSLDECLKLSEFIDSKIFFVFGSRISKIDNIISRKFFRFFTGRFIATFISRQLGLSVYDTQCGCKIFRADLAKQLFKEEFISKWLFDVELFHRLIHLIGKSSIKNTVREIPLQSWIDASNSKVKTSYFFTLWYDFILISRKYKKQAISSWKVIPQNNF</sequence>
<dbReference type="Pfam" id="PF00535">
    <property type="entry name" value="Glycos_transf_2"/>
    <property type="match status" value="1"/>
</dbReference>
<evidence type="ECO:0000313" key="3">
    <source>
        <dbReference type="Proteomes" id="UP000746690"/>
    </source>
</evidence>
<dbReference type="PANTHER" id="PTHR10859:SF91">
    <property type="entry name" value="DOLICHYL-PHOSPHATE BETA-GLUCOSYLTRANSFERASE"/>
    <property type="match status" value="1"/>
</dbReference>
<dbReference type="EMBL" id="JABBHF010000001">
    <property type="protein sequence ID" value="NMH85883.1"/>
    <property type="molecule type" value="Genomic_DNA"/>
</dbReference>